<evidence type="ECO:0000313" key="4">
    <source>
        <dbReference type="WBParaSite" id="TMUE_1000005326.1"/>
    </source>
</evidence>
<evidence type="ECO:0000256" key="1">
    <source>
        <dbReference type="ARBA" id="ARBA00022737"/>
    </source>
</evidence>
<accession>A0A5S6QD82</accession>
<sequence>MWMLSLKLNEKAEIVKRRTLSAVFASNKVSSEINRQIYKRSISGAESSHQCTACATMQCLPGPQGLPGFPGQDGRIGLNGQPGKPGLNGLDIPDDFALRHPCQYCPSGPKGLPGEMGDHGIQGFPGQPGPVGLPGKPGTQGPPGTTGPPGPEGPPGQPGPRGFPGNDVVGGIGEKGPPGPIGPCGPRGYPGRPGKAYLKPGLPGPKGPKGHPGHAGKRGEVGEHGVPGPPGEPGEPAGECPMSCAECPQKFNGDRLSGVQPPPTALPTVRTIFTLLRPSSPSGQMASRPSQHSYGLPEQASVLRQPNFPSGTLFPQPTDHRITVRPEGTRPQTLEQSQMAFAAQGAPYG</sequence>
<dbReference type="InterPro" id="IPR008160">
    <property type="entry name" value="Collagen"/>
</dbReference>
<dbReference type="WBParaSite" id="TMUE_1000005326.1">
    <property type="protein sequence ID" value="TMUE_1000005326.1"/>
    <property type="gene ID" value="WBGene00291914"/>
</dbReference>
<dbReference type="STRING" id="70415.A0A5S6QD82"/>
<keyword evidence="1" id="KW-0677">Repeat</keyword>
<evidence type="ECO:0000256" key="2">
    <source>
        <dbReference type="SAM" id="MobiDB-lite"/>
    </source>
</evidence>
<feature type="compositionally biased region" description="Pro residues" evidence="2">
    <location>
        <begin position="145"/>
        <end position="158"/>
    </location>
</feature>
<feature type="region of interest" description="Disordered" evidence="2">
    <location>
        <begin position="109"/>
        <end position="240"/>
    </location>
</feature>
<dbReference type="AlphaFoldDB" id="A0A5S6QD82"/>
<keyword evidence="3" id="KW-1185">Reference proteome</keyword>
<dbReference type="PANTHER" id="PTHR24637:SF334">
    <property type="entry name" value="NEMATODE CUTICLE COLLAGEN N-TERMINAL DOMAIN-CONTAINING PROTEIN"/>
    <property type="match status" value="1"/>
</dbReference>
<feature type="region of interest" description="Disordered" evidence="2">
    <location>
        <begin position="309"/>
        <end position="349"/>
    </location>
</feature>
<name>A0A5S6QD82_TRIMR</name>
<organism evidence="3 4">
    <name type="scientific">Trichuris muris</name>
    <name type="common">Mouse whipworm</name>
    <dbReference type="NCBI Taxonomy" id="70415"/>
    <lineage>
        <taxon>Eukaryota</taxon>
        <taxon>Metazoa</taxon>
        <taxon>Ecdysozoa</taxon>
        <taxon>Nematoda</taxon>
        <taxon>Enoplea</taxon>
        <taxon>Dorylaimia</taxon>
        <taxon>Trichinellida</taxon>
        <taxon>Trichuridae</taxon>
        <taxon>Trichuris</taxon>
    </lineage>
</organism>
<reference evidence="4" key="1">
    <citation type="submission" date="2019-12" db="UniProtKB">
        <authorList>
            <consortium name="WormBaseParasite"/>
        </authorList>
    </citation>
    <scope>IDENTIFICATION</scope>
</reference>
<feature type="compositionally biased region" description="Low complexity" evidence="2">
    <location>
        <begin position="133"/>
        <end position="143"/>
    </location>
</feature>
<feature type="compositionally biased region" description="Low complexity" evidence="2">
    <location>
        <begin position="184"/>
        <end position="201"/>
    </location>
</feature>
<protein>
    <submittedName>
        <fullName evidence="4">Nematode cuticle collagen N-terminal domain-containing protein</fullName>
    </submittedName>
</protein>
<dbReference type="Pfam" id="PF01391">
    <property type="entry name" value="Collagen"/>
    <property type="match status" value="1"/>
</dbReference>
<feature type="compositionally biased region" description="Polar residues" evidence="2">
    <location>
        <begin position="330"/>
        <end position="339"/>
    </location>
</feature>
<feature type="compositionally biased region" description="Basic and acidic residues" evidence="2">
    <location>
        <begin position="318"/>
        <end position="328"/>
    </location>
</feature>
<evidence type="ECO:0000313" key="3">
    <source>
        <dbReference type="Proteomes" id="UP000046395"/>
    </source>
</evidence>
<dbReference type="PANTHER" id="PTHR24637">
    <property type="entry name" value="COLLAGEN"/>
    <property type="match status" value="1"/>
</dbReference>
<proteinExistence type="predicted"/>
<dbReference type="Proteomes" id="UP000046395">
    <property type="component" value="Unassembled WGS sequence"/>
</dbReference>